<dbReference type="RefSeq" id="WP_214093068.1">
    <property type="nucleotide sequence ID" value="NZ_JAHCLR010000020.1"/>
</dbReference>
<dbReference type="Proteomes" id="UP001519535">
    <property type="component" value="Unassembled WGS sequence"/>
</dbReference>
<reference evidence="5 6" key="1">
    <citation type="submission" date="2021-05" db="EMBL/GenBank/DDBJ databases">
        <title>Mycobacterium acidophilum sp. nov., an extremely acid-tolerant member of the genus Mycobacterium.</title>
        <authorList>
            <person name="Xia J."/>
        </authorList>
    </citation>
    <scope>NUCLEOTIDE SEQUENCE [LARGE SCALE GENOMIC DNA]</scope>
    <source>
        <strain evidence="5 6">M1</strain>
    </source>
</reference>
<sequence length="344" mass="34891">MSPFPDFGSLPPEVNSARMYLGPGAAPLLAAAEAWGALATELTIAATRFGSVIADLVGYDWHGPASVSMARSAAPHVTWLHSTAIVAEQTAMQARAAAAAHELAFTMTVPPPVIAANRSLLTALVATNFFGQNTPAIAATEAHYAQMWAQDALAMYTYSASSATASKLTPFTEPRPTTNAAARPGQAAVTNPLSASVLFTTAFSATKVINTVMSTMSSAVSGRGILIVNERLASGGAAAEEGVLVALPMPAGPPPQVATASRTASAAMGRAALVGKLSAPTRWATVAPGTPTTTSALAADTSASLPPSSGSVFSQSVLGTLSRDGPDRPRQKSKPIIVRSPAAG</sequence>
<organism evidence="5 6">
    <name type="scientific">Mycolicibacter acidiphilus</name>
    <dbReference type="NCBI Taxonomy" id="2835306"/>
    <lineage>
        <taxon>Bacteria</taxon>
        <taxon>Bacillati</taxon>
        <taxon>Actinomycetota</taxon>
        <taxon>Actinomycetes</taxon>
        <taxon>Mycobacteriales</taxon>
        <taxon>Mycobacteriaceae</taxon>
        <taxon>Mycolicibacter</taxon>
    </lineage>
</organism>
<proteinExistence type="inferred from homology"/>
<dbReference type="InterPro" id="IPR038332">
    <property type="entry name" value="PPE_sf"/>
</dbReference>
<feature type="region of interest" description="Disordered" evidence="2">
    <location>
        <begin position="300"/>
        <end position="344"/>
    </location>
</feature>
<comment type="caution">
    <text evidence="5">The sequence shown here is derived from an EMBL/GenBank/DDBJ whole genome shotgun (WGS) entry which is preliminary data.</text>
</comment>
<dbReference type="Pfam" id="PF00823">
    <property type="entry name" value="PPE"/>
    <property type="match status" value="1"/>
</dbReference>
<feature type="compositionally biased region" description="Low complexity" evidence="2">
    <location>
        <begin position="300"/>
        <end position="309"/>
    </location>
</feature>
<evidence type="ECO:0000313" key="6">
    <source>
        <dbReference type="Proteomes" id="UP001519535"/>
    </source>
</evidence>
<dbReference type="PANTHER" id="PTHR46766:SF1">
    <property type="entry name" value="GLUTAMINE-RICH PROTEIN 2"/>
    <property type="match status" value="1"/>
</dbReference>
<evidence type="ECO:0000259" key="4">
    <source>
        <dbReference type="Pfam" id="PF12484"/>
    </source>
</evidence>
<keyword evidence="6" id="KW-1185">Reference proteome</keyword>
<comment type="similarity">
    <text evidence="1">Belongs to the mycobacterial PPE family.</text>
</comment>
<dbReference type="InterPro" id="IPR000030">
    <property type="entry name" value="PPE_dom"/>
</dbReference>
<dbReference type="InterPro" id="IPR022171">
    <property type="entry name" value="PPE_C"/>
</dbReference>
<feature type="domain" description="PPE" evidence="3">
    <location>
        <begin position="6"/>
        <end position="169"/>
    </location>
</feature>
<dbReference type="PANTHER" id="PTHR46766">
    <property type="entry name" value="GLUTAMINE-RICH PROTEIN 2"/>
    <property type="match status" value="1"/>
</dbReference>
<accession>A0ABS5RJ19</accession>
<feature type="compositionally biased region" description="Polar residues" evidence="2">
    <location>
        <begin position="310"/>
        <end position="319"/>
    </location>
</feature>
<name>A0ABS5RJ19_9MYCO</name>
<dbReference type="EMBL" id="JAHCLR010000020">
    <property type="protein sequence ID" value="MBS9534194.1"/>
    <property type="molecule type" value="Genomic_DNA"/>
</dbReference>
<evidence type="ECO:0000256" key="1">
    <source>
        <dbReference type="ARBA" id="ARBA00010652"/>
    </source>
</evidence>
<feature type="domain" description="PPE family C-terminal" evidence="4">
    <location>
        <begin position="265"/>
        <end position="338"/>
    </location>
</feature>
<dbReference type="Gene3D" id="1.20.1260.20">
    <property type="entry name" value="PPE superfamily"/>
    <property type="match status" value="1"/>
</dbReference>
<dbReference type="Pfam" id="PF12484">
    <property type="entry name" value="PPE-SVP"/>
    <property type="match status" value="1"/>
</dbReference>
<evidence type="ECO:0000259" key="3">
    <source>
        <dbReference type="Pfam" id="PF00823"/>
    </source>
</evidence>
<evidence type="ECO:0000313" key="5">
    <source>
        <dbReference type="EMBL" id="MBS9534194.1"/>
    </source>
</evidence>
<gene>
    <name evidence="5" type="ORF">KIH27_11410</name>
</gene>
<evidence type="ECO:0000256" key="2">
    <source>
        <dbReference type="SAM" id="MobiDB-lite"/>
    </source>
</evidence>
<protein>
    <submittedName>
        <fullName evidence="5">PPE family protein</fullName>
    </submittedName>
</protein>
<dbReference type="SUPFAM" id="SSF140459">
    <property type="entry name" value="PE/PPE dimer-like"/>
    <property type="match status" value="1"/>
</dbReference>